<evidence type="ECO:0000256" key="5">
    <source>
        <dbReference type="ARBA" id="ARBA00022490"/>
    </source>
</evidence>
<dbReference type="Proteomes" id="UP000094385">
    <property type="component" value="Unassembled WGS sequence"/>
</dbReference>
<evidence type="ECO:0000256" key="14">
    <source>
        <dbReference type="PIRSR" id="PIRSR015753-1"/>
    </source>
</evidence>
<comment type="catalytic activity">
    <reaction evidence="11">
        <text>L-dehydroascorbate + 2 glutathione = glutathione disulfide + L-ascorbate</text>
        <dbReference type="Rhea" id="RHEA:24424"/>
        <dbReference type="ChEBI" id="CHEBI:38290"/>
        <dbReference type="ChEBI" id="CHEBI:57925"/>
        <dbReference type="ChEBI" id="CHEBI:58297"/>
        <dbReference type="ChEBI" id="CHEBI:58539"/>
        <dbReference type="EC" id="1.8.5.1"/>
    </reaction>
</comment>
<dbReference type="PROSITE" id="PS50405">
    <property type="entry name" value="GST_CTER"/>
    <property type="match status" value="1"/>
</dbReference>
<keyword evidence="7" id="KW-0560">Oxidoreductase</keyword>
<dbReference type="EC" id="1.8.5.1" evidence="3"/>
<dbReference type="GO" id="GO:0004364">
    <property type="term" value="F:glutathione transferase activity"/>
    <property type="evidence" value="ECO:0007669"/>
    <property type="project" value="UniProtKB-EC"/>
</dbReference>
<keyword evidence="5" id="KW-0963">Cytoplasm</keyword>
<comment type="subcellular location">
    <subcellularLocation>
        <location evidence="1">Cytoplasm</location>
    </subcellularLocation>
</comment>
<dbReference type="InterPro" id="IPR047047">
    <property type="entry name" value="GST_Omega-like_C"/>
</dbReference>
<dbReference type="SFLD" id="SFLDG01206">
    <property type="entry name" value="Xi.1"/>
    <property type="match status" value="1"/>
</dbReference>
<dbReference type="SFLD" id="SFLDG01148">
    <property type="entry name" value="Xi_(cytGST)"/>
    <property type="match status" value="1"/>
</dbReference>
<evidence type="ECO:0000256" key="2">
    <source>
        <dbReference type="ARBA" id="ARBA00011067"/>
    </source>
</evidence>
<keyword evidence="6" id="KW-0808">Transferase</keyword>
<gene>
    <name evidence="18" type="ORF">LIPSTDRAFT_308673</name>
</gene>
<dbReference type="InterPro" id="IPR010987">
    <property type="entry name" value="Glutathione-S-Trfase_C-like"/>
</dbReference>
<dbReference type="InterPro" id="IPR004045">
    <property type="entry name" value="Glutathione_S-Trfase_N"/>
</dbReference>
<dbReference type="SFLD" id="SFLDS00019">
    <property type="entry name" value="Glutathione_Transferase_(cytos"/>
    <property type="match status" value="1"/>
</dbReference>
<dbReference type="SUPFAM" id="SSF47616">
    <property type="entry name" value="GST C-terminal domain-like"/>
    <property type="match status" value="1"/>
</dbReference>
<feature type="active site" description="Nucleophile" evidence="14">
    <location>
        <position position="97"/>
    </location>
</feature>
<evidence type="ECO:0000256" key="10">
    <source>
        <dbReference type="ARBA" id="ARBA00047960"/>
    </source>
</evidence>
<feature type="domain" description="GST C-terminal" evidence="17">
    <location>
        <begin position="182"/>
        <end position="349"/>
    </location>
</feature>
<evidence type="ECO:0000313" key="18">
    <source>
        <dbReference type="EMBL" id="ODQ72798.1"/>
    </source>
</evidence>
<evidence type="ECO:0000256" key="13">
    <source>
        <dbReference type="ARBA" id="ARBA00070045"/>
    </source>
</evidence>
<evidence type="ECO:0000256" key="11">
    <source>
        <dbReference type="ARBA" id="ARBA00049544"/>
    </source>
</evidence>
<dbReference type="PANTHER" id="PTHR32419:SF6">
    <property type="entry name" value="GLUTATHIONE S-TRANSFERASE OMEGA-LIKE 1-RELATED"/>
    <property type="match status" value="1"/>
</dbReference>
<dbReference type="Gene3D" id="1.20.1050.10">
    <property type="match status" value="1"/>
</dbReference>
<protein>
    <recommendedName>
        <fullName evidence="13">Glutathione S-transferase omega-like 2</fullName>
        <ecNumber evidence="3">1.8.5.1</ecNumber>
        <ecNumber evidence="4">2.5.1.18</ecNumber>
    </recommendedName>
    <alternativeName>
        <fullName evidence="9">Glutathione-dependent dehydroascorbate reductase</fullName>
    </alternativeName>
</protein>
<sequence>MLKTRPLVLCNIYKCARYPPARHSRLSHYCYKPIARQFFTVPTMSAQNNQAEILKWASQDGEFRRKPSSFRNFISKEPGAEYPPEKGRYHLYISWACPWAHRTAIVRALKGLQGVIGLSVVDWYLGELGWRFSTPEETPGATIDPVHHSSHLRELYFRMNPDYEGRFTVPVLWDKKTDTLVNNESSEIIRMLNEEFDDFVDDKFKGVTFYPKSLRKDIDELNEWVYDTVNNGVYKAGFATKQEVYEAHVINLFKSLDRLEGILAKSTGPYIFGNVLTEADIRLYTTIIRFDPVYVQHFKCNIGTIRHNYPQLHKWLRHLYWDIPQFKETTNFEHIKKHYTKSHRQINPFGITPVGPIPDIEPK</sequence>
<dbReference type="GO" id="GO:0071555">
    <property type="term" value="P:cell wall organization"/>
    <property type="evidence" value="ECO:0007669"/>
    <property type="project" value="UniProtKB-KW"/>
</dbReference>
<dbReference type="Pfam" id="PF13410">
    <property type="entry name" value="GST_C_2"/>
    <property type="match status" value="1"/>
</dbReference>
<dbReference type="STRING" id="675824.A0A1E3Q5E8"/>
<evidence type="ECO:0000256" key="7">
    <source>
        <dbReference type="ARBA" id="ARBA00023002"/>
    </source>
</evidence>
<dbReference type="InterPro" id="IPR016639">
    <property type="entry name" value="GST_Omega/GSH"/>
</dbReference>
<name>A0A1E3Q5E8_LIPST</name>
<organism evidence="18 19">
    <name type="scientific">Lipomyces starkeyi NRRL Y-11557</name>
    <dbReference type="NCBI Taxonomy" id="675824"/>
    <lineage>
        <taxon>Eukaryota</taxon>
        <taxon>Fungi</taxon>
        <taxon>Dikarya</taxon>
        <taxon>Ascomycota</taxon>
        <taxon>Saccharomycotina</taxon>
        <taxon>Lipomycetes</taxon>
        <taxon>Lipomycetales</taxon>
        <taxon>Lipomycetaceae</taxon>
        <taxon>Lipomyces</taxon>
    </lineage>
</organism>
<dbReference type="SUPFAM" id="SSF52833">
    <property type="entry name" value="Thioredoxin-like"/>
    <property type="match status" value="1"/>
</dbReference>
<evidence type="ECO:0000256" key="12">
    <source>
        <dbReference type="ARBA" id="ARBA00055859"/>
    </source>
</evidence>
<evidence type="ECO:0000313" key="19">
    <source>
        <dbReference type="Proteomes" id="UP000094385"/>
    </source>
</evidence>
<comment type="similarity">
    <text evidence="2">Belongs to the GST superfamily. Omega family.</text>
</comment>
<evidence type="ECO:0000256" key="1">
    <source>
        <dbReference type="ARBA" id="ARBA00004496"/>
    </source>
</evidence>
<evidence type="ECO:0000256" key="15">
    <source>
        <dbReference type="PIRSR" id="PIRSR015753-2"/>
    </source>
</evidence>
<evidence type="ECO:0000256" key="4">
    <source>
        <dbReference type="ARBA" id="ARBA00012452"/>
    </source>
</evidence>
<dbReference type="FunFam" id="1.20.1050.10:FF:000038">
    <property type="entry name" value="Glutathione S-transferase omega-like 2"/>
    <property type="match status" value="1"/>
</dbReference>
<evidence type="ECO:0000259" key="17">
    <source>
        <dbReference type="PROSITE" id="PS50405"/>
    </source>
</evidence>
<proteinExistence type="inferred from homology"/>
<dbReference type="FunFam" id="3.40.30.10:FF:000162">
    <property type="entry name" value="Glutathione S-transferase Gst3"/>
    <property type="match status" value="1"/>
</dbReference>
<dbReference type="AlphaFoldDB" id="A0A1E3Q5E8"/>
<feature type="site" description="Lowers pKa of active site Cys" evidence="16">
    <location>
        <position position="339"/>
    </location>
</feature>
<dbReference type="InterPro" id="IPR036282">
    <property type="entry name" value="Glutathione-S-Trfase_C_sf"/>
</dbReference>
<dbReference type="CDD" id="cd03190">
    <property type="entry name" value="GST_C_Omega_like"/>
    <property type="match status" value="1"/>
</dbReference>
<accession>A0A1E3Q5E8</accession>
<dbReference type="OrthoDB" id="2309723at2759"/>
<dbReference type="InterPro" id="IPR036249">
    <property type="entry name" value="Thioredoxin-like_sf"/>
</dbReference>
<feature type="site" description="Lowers pKa of active site Cys" evidence="16">
    <location>
        <position position="294"/>
    </location>
</feature>
<dbReference type="GO" id="GO:0045174">
    <property type="term" value="F:glutathione dehydrogenase (ascorbate) activity"/>
    <property type="evidence" value="ECO:0007669"/>
    <property type="project" value="UniProtKB-EC"/>
</dbReference>
<comment type="catalytic activity">
    <reaction evidence="10">
        <text>RX + glutathione = an S-substituted glutathione + a halide anion + H(+)</text>
        <dbReference type="Rhea" id="RHEA:16437"/>
        <dbReference type="ChEBI" id="CHEBI:15378"/>
        <dbReference type="ChEBI" id="CHEBI:16042"/>
        <dbReference type="ChEBI" id="CHEBI:17792"/>
        <dbReference type="ChEBI" id="CHEBI:57925"/>
        <dbReference type="ChEBI" id="CHEBI:90779"/>
        <dbReference type="EC" id="2.5.1.18"/>
    </reaction>
</comment>
<dbReference type="Pfam" id="PF13409">
    <property type="entry name" value="GST_N_2"/>
    <property type="match status" value="1"/>
</dbReference>
<feature type="binding site" evidence="15">
    <location>
        <begin position="166"/>
        <end position="169"/>
    </location>
    <ligand>
        <name>glutathione</name>
        <dbReference type="ChEBI" id="CHEBI:57925"/>
    </ligand>
</feature>
<dbReference type="EC" id="2.5.1.18" evidence="4"/>
<dbReference type="EMBL" id="KV454295">
    <property type="protein sequence ID" value="ODQ72798.1"/>
    <property type="molecule type" value="Genomic_DNA"/>
</dbReference>
<dbReference type="PANTHER" id="PTHR32419">
    <property type="entry name" value="GLUTATHIONYL-HYDROQUINONE REDUCTASE"/>
    <property type="match status" value="1"/>
</dbReference>
<dbReference type="PIRSF" id="PIRSF015753">
    <property type="entry name" value="GST"/>
    <property type="match status" value="1"/>
</dbReference>
<dbReference type="Gene3D" id="3.40.30.10">
    <property type="entry name" value="Glutaredoxin"/>
    <property type="match status" value="1"/>
</dbReference>
<evidence type="ECO:0000256" key="3">
    <source>
        <dbReference type="ARBA" id="ARBA00012436"/>
    </source>
</evidence>
<feature type="binding site" evidence="15">
    <location>
        <begin position="184"/>
        <end position="185"/>
    </location>
    <ligand>
        <name>glutathione</name>
        <dbReference type="ChEBI" id="CHEBI:57925"/>
    </ligand>
</feature>
<keyword evidence="19" id="KW-1185">Reference proteome</keyword>
<evidence type="ECO:0000256" key="9">
    <source>
        <dbReference type="ARBA" id="ARBA00032186"/>
    </source>
</evidence>
<keyword evidence="8" id="KW-0961">Cell wall biogenesis/degradation</keyword>
<reference evidence="18 19" key="1">
    <citation type="journal article" date="2016" name="Proc. Natl. Acad. Sci. U.S.A.">
        <title>Comparative genomics of biotechnologically important yeasts.</title>
        <authorList>
            <person name="Riley R."/>
            <person name="Haridas S."/>
            <person name="Wolfe K.H."/>
            <person name="Lopes M.R."/>
            <person name="Hittinger C.T."/>
            <person name="Goeker M."/>
            <person name="Salamov A.A."/>
            <person name="Wisecaver J.H."/>
            <person name="Long T.M."/>
            <person name="Calvey C.H."/>
            <person name="Aerts A.L."/>
            <person name="Barry K.W."/>
            <person name="Choi C."/>
            <person name="Clum A."/>
            <person name="Coughlan A.Y."/>
            <person name="Deshpande S."/>
            <person name="Douglass A.P."/>
            <person name="Hanson S.J."/>
            <person name="Klenk H.-P."/>
            <person name="LaButti K.M."/>
            <person name="Lapidus A."/>
            <person name="Lindquist E.A."/>
            <person name="Lipzen A.M."/>
            <person name="Meier-Kolthoff J.P."/>
            <person name="Ohm R.A."/>
            <person name="Otillar R.P."/>
            <person name="Pangilinan J.L."/>
            <person name="Peng Y."/>
            <person name="Rokas A."/>
            <person name="Rosa C.A."/>
            <person name="Scheuner C."/>
            <person name="Sibirny A.A."/>
            <person name="Slot J.C."/>
            <person name="Stielow J.B."/>
            <person name="Sun H."/>
            <person name="Kurtzman C.P."/>
            <person name="Blackwell M."/>
            <person name="Grigoriev I.V."/>
            <person name="Jeffries T.W."/>
        </authorList>
    </citation>
    <scope>NUCLEOTIDE SEQUENCE [LARGE SCALE GENOMIC DNA]</scope>
    <source>
        <strain evidence="18 19">NRRL Y-11557</strain>
    </source>
</reference>
<evidence type="ECO:0000256" key="8">
    <source>
        <dbReference type="ARBA" id="ARBA00023316"/>
    </source>
</evidence>
<feature type="active site" description="Proton donor/acceptor" evidence="14">
    <location>
        <position position="234"/>
    </location>
</feature>
<evidence type="ECO:0000256" key="16">
    <source>
        <dbReference type="PIRSR" id="PIRSR015753-3"/>
    </source>
</evidence>
<dbReference type="GO" id="GO:0005737">
    <property type="term" value="C:cytoplasm"/>
    <property type="evidence" value="ECO:0007669"/>
    <property type="project" value="UniProtKB-SubCell"/>
</dbReference>
<dbReference type="InterPro" id="IPR040079">
    <property type="entry name" value="Glutathione_S-Trfase"/>
</dbReference>
<feature type="binding site" evidence="15">
    <location>
        <position position="130"/>
    </location>
    <ligand>
        <name>glutathione</name>
        <dbReference type="ChEBI" id="CHEBI:57925"/>
    </ligand>
</feature>
<comment type="function">
    <text evidence="12">Active as '1-Cys' thiol transferase against beta-hydroxyethyl disulfide (HED), as dehydroascorbate reductase and as dimethylarsinic acid reductase, while not active against the standard GST substrate 1-chloro-2,4-dinitrobenzene (CDNB). May be involved in cell wall organization and biogenesis.</text>
</comment>
<evidence type="ECO:0000256" key="6">
    <source>
        <dbReference type="ARBA" id="ARBA00022679"/>
    </source>
</evidence>